<dbReference type="EnsemblMetazoa" id="CLYHEMT018092.1">
    <property type="protein sequence ID" value="CLYHEMP018092.1"/>
    <property type="gene ID" value="CLYHEMG018092"/>
</dbReference>
<dbReference type="PANTHER" id="PTHR21405:SF0">
    <property type="entry name" value="TETRATRICOPEPTIDE REPEAT PROTEIN 36"/>
    <property type="match status" value="1"/>
</dbReference>
<evidence type="ECO:0000256" key="1">
    <source>
        <dbReference type="ARBA" id="ARBA00006995"/>
    </source>
</evidence>
<organism evidence="2 3">
    <name type="scientific">Clytia hemisphaerica</name>
    <dbReference type="NCBI Taxonomy" id="252671"/>
    <lineage>
        <taxon>Eukaryota</taxon>
        <taxon>Metazoa</taxon>
        <taxon>Cnidaria</taxon>
        <taxon>Hydrozoa</taxon>
        <taxon>Hydroidolina</taxon>
        <taxon>Leptothecata</taxon>
        <taxon>Obeliida</taxon>
        <taxon>Clytiidae</taxon>
        <taxon>Clytia</taxon>
    </lineage>
</organism>
<dbReference type="PANTHER" id="PTHR21405">
    <property type="entry name" value="CDNA SEQUENCE BC021608"/>
    <property type="match status" value="1"/>
</dbReference>
<comment type="similarity">
    <text evidence="1">Belongs to the TTC36 family.</text>
</comment>
<dbReference type="OrthoDB" id="539634at2759"/>
<dbReference type="RefSeq" id="XP_066936319.1">
    <property type="nucleotide sequence ID" value="XM_067080218.1"/>
</dbReference>
<dbReference type="SUPFAM" id="SSF48452">
    <property type="entry name" value="TPR-like"/>
    <property type="match status" value="1"/>
</dbReference>
<protein>
    <recommendedName>
        <fullName evidence="4">Tetratricopeptide repeat protein 36</fullName>
    </recommendedName>
</protein>
<dbReference type="InterPro" id="IPR038906">
    <property type="entry name" value="TTC36"/>
</dbReference>
<dbReference type="SMART" id="SM00028">
    <property type="entry name" value="TPR"/>
    <property type="match status" value="3"/>
</dbReference>
<dbReference type="InterPro" id="IPR011990">
    <property type="entry name" value="TPR-like_helical_dom_sf"/>
</dbReference>
<dbReference type="Gene3D" id="1.25.40.10">
    <property type="entry name" value="Tetratricopeptide repeat domain"/>
    <property type="match status" value="1"/>
</dbReference>
<dbReference type="AlphaFoldDB" id="A0A7M5X7J3"/>
<reference evidence="2" key="1">
    <citation type="submission" date="2021-01" db="UniProtKB">
        <authorList>
            <consortium name="EnsemblMetazoa"/>
        </authorList>
    </citation>
    <scope>IDENTIFICATION</scope>
</reference>
<dbReference type="InterPro" id="IPR019734">
    <property type="entry name" value="TPR_rpt"/>
</dbReference>
<dbReference type="GO" id="GO:0006570">
    <property type="term" value="P:tyrosine metabolic process"/>
    <property type="evidence" value="ECO:0007669"/>
    <property type="project" value="TreeGrafter"/>
</dbReference>
<evidence type="ECO:0000313" key="3">
    <source>
        <dbReference type="Proteomes" id="UP000594262"/>
    </source>
</evidence>
<dbReference type="Proteomes" id="UP000594262">
    <property type="component" value="Unplaced"/>
</dbReference>
<dbReference type="Pfam" id="PF13181">
    <property type="entry name" value="TPR_8"/>
    <property type="match status" value="1"/>
</dbReference>
<name>A0A7M5X7J3_9CNID</name>
<accession>A0A7M5X7J3</accession>
<keyword evidence="3" id="KW-1185">Reference proteome</keyword>
<evidence type="ECO:0008006" key="4">
    <source>
        <dbReference type="Google" id="ProtNLM"/>
    </source>
</evidence>
<evidence type="ECO:0000313" key="2">
    <source>
        <dbReference type="EnsemblMetazoa" id="CLYHEMP018092.1"/>
    </source>
</evidence>
<sequence>MADEAIGAKMQDELVLNAIFNPHNPLQIEESGSEDQGCDPSQDEVTDDIKKIEIAAVNNAQKGDFEESLSQFNEVLKLAPSYASGYNNRAQLFRLKGENESAMNDLNKAIELSQGKGYAASQAFVQRALISRLNKDNETALEDFQKAAKLGNAFAKQQITEMNPYAALCNQMLCEVFAKEFNPPVNKE</sequence>
<proteinExistence type="inferred from homology"/>
<dbReference type="GeneID" id="136824062"/>